<feature type="region of interest" description="Disordered" evidence="1">
    <location>
        <begin position="154"/>
        <end position="196"/>
    </location>
</feature>
<dbReference type="InterPro" id="IPR001012">
    <property type="entry name" value="UBX_dom"/>
</dbReference>
<dbReference type="SUPFAM" id="SSF54236">
    <property type="entry name" value="Ubiquitin-like"/>
    <property type="match status" value="1"/>
</dbReference>
<gene>
    <name evidence="3" type="ORF">CYMTET_27006</name>
</gene>
<proteinExistence type="predicted"/>
<organism evidence="3 4">
    <name type="scientific">Cymbomonas tetramitiformis</name>
    <dbReference type="NCBI Taxonomy" id="36881"/>
    <lineage>
        <taxon>Eukaryota</taxon>
        <taxon>Viridiplantae</taxon>
        <taxon>Chlorophyta</taxon>
        <taxon>Pyramimonadophyceae</taxon>
        <taxon>Pyramimonadales</taxon>
        <taxon>Pyramimonadaceae</taxon>
        <taxon>Cymbomonas</taxon>
    </lineage>
</organism>
<sequence>MDTAERQKLEEERRIRAQQLAKQREQEKRDKQRILDQIKEDQDERRRKGKVVPSAAAPDTRAPKAGSDSQADILVQMPNGERKKVQLPNAATVLQLQELVREQLPAEFQAVPFTLLNRTIFPPKALADTAATLQEASLTPNGQVVVQLDTAKGQVTQGKATKGSGHAAGSRKHDAHCCSDEEDEEDEEDEDAPVVPTQPVKAKRVDIDENLHGFLNLNVPYNMAGKSFSSTGLTVLVGEPVSGGASGLEQAAQAALIPALAKSLPLCTFRLELPVLRWLGIHDILDGELASGIEQLWGSADGIKAGDTVLYRNAEGHVDMCKVTAVDTSLSPHAYSVDVKGYPRDTELSHLAPLSTAVQSVLTEPLASGPCLSREQVQIAAEEGVMKMLQYWFAQGAELAGLVGVGGAADVVLRCASHLNTTRKCQVPRLVAISGRYAILPKDVASATATPNGCRLLSVHNESDPQVSCGEVRSFCNAMPKDSHTLHTISSPGTLTRWFIGPAATELNNVVSDFLRGVRRLGAAPGGAMPGSAAPANPEPME</sequence>
<protein>
    <recommendedName>
        <fullName evidence="2">UBX domain-containing protein</fullName>
    </recommendedName>
</protein>
<evidence type="ECO:0000313" key="4">
    <source>
        <dbReference type="Proteomes" id="UP001190700"/>
    </source>
</evidence>
<keyword evidence="4" id="KW-1185">Reference proteome</keyword>
<name>A0AAE0KXK8_9CHLO</name>
<evidence type="ECO:0000259" key="2">
    <source>
        <dbReference type="Pfam" id="PF00789"/>
    </source>
</evidence>
<dbReference type="Proteomes" id="UP001190700">
    <property type="component" value="Unassembled WGS sequence"/>
</dbReference>
<feature type="compositionally biased region" description="Basic and acidic residues" evidence="1">
    <location>
        <begin position="22"/>
        <end position="46"/>
    </location>
</feature>
<dbReference type="CDD" id="cd01767">
    <property type="entry name" value="UBX"/>
    <property type="match status" value="1"/>
</dbReference>
<evidence type="ECO:0000256" key="1">
    <source>
        <dbReference type="SAM" id="MobiDB-lite"/>
    </source>
</evidence>
<dbReference type="InterPro" id="IPR029071">
    <property type="entry name" value="Ubiquitin-like_domsf"/>
</dbReference>
<dbReference type="Pfam" id="PF00789">
    <property type="entry name" value="UBX"/>
    <property type="match status" value="1"/>
</dbReference>
<feature type="region of interest" description="Disordered" evidence="1">
    <location>
        <begin position="20"/>
        <end position="70"/>
    </location>
</feature>
<dbReference type="CDD" id="cd22249">
    <property type="entry name" value="UDM1_RNF168_RNF169-like"/>
    <property type="match status" value="1"/>
</dbReference>
<comment type="caution">
    <text evidence="3">The sequence shown here is derived from an EMBL/GenBank/DDBJ whole genome shotgun (WGS) entry which is preliminary data.</text>
</comment>
<reference evidence="3 4" key="1">
    <citation type="journal article" date="2015" name="Genome Biol. Evol.">
        <title>Comparative Genomics of a Bacterivorous Green Alga Reveals Evolutionary Causalities and Consequences of Phago-Mixotrophic Mode of Nutrition.</title>
        <authorList>
            <person name="Burns J.A."/>
            <person name="Paasch A."/>
            <person name="Narechania A."/>
            <person name="Kim E."/>
        </authorList>
    </citation>
    <scope>NUCLEOTIDE SEQUENCE [LARGE SCALE GENOMIC DNA]</scope>
    <source>
        <strain evidence="3 4">PLY_AMNH</strain>
    </source>
</reference>
<dbReference type="EMBL" id="LGRX02014698">
    <property type="protein sequence ID" value="KAK3264244.1"/>
    <property type="molecule type" value="Genomic_DNA"/>
</dbReference>
<dbReference type="AlphaFoldDB" id="A0AAE0KXK8"/>
<feature type="compositionally biased region" description="Acidic residues" evidence="1">
    <location>
        <begin position="180"/>
        <end position="192"/>
    </location>
</feature>
<accession>A0AAE0KXK8</accession>
<dbReference type="Gene3D" id="3.10.20.90">
    <property type="entry name" value="Phosphatidylinositol 3-kinase Catalytic Subunit, Chain A, domain 1"/>
    <property type="match status" value="1"/>
</dbReference>
<feature type="domain" description="UBX" evidence="2">
    <location>
        <begin position="69"/>
        <end position="147"/>
    </location>
</feature>
<evidence type="ECO:0000313" key="3">
    <source>
        <dbReference type="EMBL" id="KAK3264244.1"/>
    </source>
</evidence>